<dbReference type="PANTHER" id="PTHR12856">
    <property type="entry name" value="TRANSCRIPTION INITIATION FACTOR IIH-RELATED"/>
    <property type="match status" value="1"/>
</dbReference>
<keyword evidence="6" id="KW-0804">Transcription</keyword>
<feature type="compositionally biased region" description="Polar residues" evidence="11">
    <location>
        <begin position="284"/>
        <end position="300"/>
    </location>
</feature>
<evidence type="ECO:0000259" key="12">
    <source>
        <dbReference type="PROSITE" id="PS50858"/>
    </source>
</evidence>
<comment type="subcellular location">
    <subcellularLocation>
        <location evidence="1">Nucleus</location>
    </subcellularLocation>
</comment>
<feature type="compositionally biased region" description="Polar residues" evidence="11">
    <location>
        <begin position="321"/>
        <end position="338"/>
    </location>
</feature>
<dbReference type="CTD" id="36598"/>
<dbReference type="PROSITE" id="PS50858">
    <property type="entry name" value="BSD"/>
    <property type="match status" value="2"/>
</dbReference>
<feature type="region of interest" description="Disordered" evidence="11">
    <location>
        <begin position="319"/>
        <end position="351"/>
    </location>
</feature>
<feature type="region of interest" description="Disordered" evidence="11">
    <location>
        <begin position="279"/>
        <end position="300"/>
    </location>
</feature>
<dbReference type="InterPro" id="IPR027079">
    <property type="entry name" value="Tfb1/GTF2H1"/>
</dbReference>
<feature type="region of interest" description="Disordered" evidence="11">
    <location>
        <begin position="399"/>
        <end position="421"/>
    </location>
</feature>
<evidence type="ECO:0000256" key="7">
    <source>
        <dbReference type="ARBA" id="ARBA00023204"/>
    </source>
</evidence>
<feature type="compositionally biased region" description="Polar residues" evidence="11">
    <location>
        <begin position="409"/>
        <end position="421"/>
    </location>
</feature>
<dbReference type="GO" id="GO:0006289">
    <property type="term" value="P:nucleotide-excision repair"/>
    <property type="evidence" value="ECO:0007669"/>
    <property type="project" value="InterPro"/>
</dbReference>
<dbReference type="GO" id="GO:0006351">
    <property type="term" value="P:DNA-templated transcription"/>
    <property type="evidence" value="ECO:0007669"/>
    <property type="project" value="InterPro"/>
</dbReference>
<comment type="similarity">
    <text evidence="2">Belongs to the TFB1 family.</text>
</comment>
<keyword evidence="3" id="KW-0677">Repeat</keyword>
<dbReference type="KEGG" id="oti:135394235"/>
<evidence type="ECO:0000256" key="3">
    <source>
        <dbReference type="ARBA" id="ARBA00022737"/>
    </source>
</evidence>
<dbReference type="InterPro" id="IPR035925">
    <property type="entry name" value="BSD_dom_sf"/>
</dbReference>
<evidence type="ECO:0000256" key="2">
    <source>
        <dbReference type="ARBA" id="ARBA00009448"/>
    </source>
</evidence>
<feature type="domain" description="BSD" evidence="12">
    <location>
        <begin position="182"/>
        <end position="234"/>
    </location>
</feature>
<dbReference type="FunFam" id="2.30.29.30:FF:000115">
    <property type="entry name" value="General transcription factor IIH subunit 1"/>
    <property type="match status" value="1"/>
</dbReference>
<evidence type="ECO:0000256" key="5">
    <source>
        <dbReference type="ARBA" id="ARBA00023015"/>
    </source>
</evidence>
<dbReference type="AlphaFoldDB" id="A0A2R5LCA9"/>
<proteinExistence type="inferred from homology"/>
<dbReference type="InterPro" id="IPR013876">
    <property type="entry name" value="TFIIH_BTF_p62_N"/>
</dbReference>
<dbReference type="GO" id="GO:0000439">
    <property type="term" value="C:transcription factor TFIIH core complex"/>
    <property type="evidence" value="ECO:0007669"/>
    <property type="project" value="InterPro"/>
</dbReference>
<keyword evidence="4" id="KW-0227">DNA damage</keyword>
<sequence length="569" mass="64280">MGTSSEDVLLMVGHVRFKKNNGTLYLMAERIAWMLEGKDTFPVSHKYADVKMQKISPEGKPKVQLQVVLHNGEATTFHFVNPMGTDAQLEDRNGVKELLQQLLPKFKRTLNSELEEKNRILQEDPRLFELYRNLVVTKVTTPEEFWANHAPKKASQTASTSGSQNVGVSAAFLVDVKPQTDGSNGLKYNITADIIDSIFRTYPAVKKKHLENVPHKMSESEFWTRFFQSHYFHRDRLHTGTKDLFTDCAKNDELDIREAITAGIQNPLIDVSSFEDGTTFLEGSDSQDPKNNLGSTSTTNQSMIRRFNHHSMMVLKACRGASSSGSDAKTDSTPQPNGIASAHPNGMNKTNDRLHDGHDESLGNEVAVKRLCIREKVELEDLEKERGDRGLTVNLTRPERYRHGPTPIAETSSTSDDAHQDQSAWQLHQEIEAWNPSGTNVLSSTCALSALGELSPGGALMKNVQHIPLKDTVPEDVQRELRSTYVALQELLRHFWSCFPTTTPQLEEKVVNMRSTLERFQYAKLQPFQDKLLREHYSPDLADHLMSMLQVAYNKFTTWQSRRMSLGLK</sequence>
<keyword evidence="8" id="KW-0539">Nucleus</keyword>
<dbReference type="InterPro" id="IPR011993">
    <property type="entry name" value="PH-like_dom_sf"/>
</dbReference>
<evidence type="ECO:0000256" key="8">
    <source>
        <dbReference type="ARBA" id="ARBA00023242"/>
    </source>
</evidence>
<dbReference type="Gene3D" id="1.10.3970.10">
    <property type="entry name" value="BSD domain"/>
    <property type="match status" value="1"/>
</dbReference>
<evidence type="ECO:0000256" key="9">
    <source>
        <dbReference type="ARBA" id="ARBA00057028"/>
    </source>
</evidence>
<dbReference type="InterPro" id="IPR005607">
    <property type="entry name" value="BSD_dom"/>
</dbReference>
<dbReference type="SUPFAM" id="SSF50729">
    <property type="entry name" value="PH domain-like"/>
    <property type="match status" value="1"/>
</dbReference>
<dbReference type="EMBL" id="GGLE01003024">
    <property type="protein sequence ID" value="MBY07150.1"/>
    <property type="molecule type" value="Transcribed_RNA"/>
</dbReference>
<reference evidence="13" key="1">
    <citation type="submission" date="2018-03" db="EMBL/GenBank/DDBJ databases">
        <title>The relapsing fever spirochete Borrelia turicatae persists in the highly oxidative environment of its soft-bodied tick vector.</title>
        <authorList>
            <person name="Bourret T.J."/>
            <person name="Boyle W.K."/>
            <person name="Valenzuela J.G."/>
            <person name="Oliveira F."/>
            <person name="Lopez J.E."/>
        </authorList>
    </citation>
    <scope>NUCLEOTIDE SEQUENCE</scope>
    <source>
        <strain evidence="13">Kansas strain/isolate</strain>
        <tissue evidence="13">Salivary glands</tissue>
    </source>
</reference>
<name>A0A2R5LCA9_9ACAR</name>
<accession>A0A2R5LCA9</accession>
<dbReference type="Pfam" id="PF08567">
    <property type="entry name" value="PH_TFIIH"/>
    <property type="match status" value="1"/>
</dbReference>
<dbReference type="RefSeq" id="XP_064480943.1">
    <property type="nucleotide sequence ID" value="XM_064624873.1"/>
</dbReference>
<dbReference type="Pfam" id="PF03909">
    <property type="entry name" value="BSD"/>
    <property type="match status" value="1"/>
</dbReference>
<organism evidence="13">
    <name type="scientific">Ornithodoros turicata</name>
    <dbReference type="NCBI Taxonomy" id="34597"/>
    <lineage>
        <taxon>Eukaryota</taxon>
        <taxon>Metazoa</taxon>
        <taxon>Ecdysozoa</taxon>
        <taxon>Arthropoda</taxon>
        <taxon>Chelicerata</taxon>
        <taxon>Arachnida</taxon>
        <taxon>Acari</taxon>
        <taxon>Parasitiformes</taxon>
        <taxon>Ixodida</taxon>
        <taxon>Ixodoidea</taxon>
        <taxon>Argasidae</taxon>
        <taxon>Ornithodorinae</taxon>
        <taxon>Ornithodoros</taxon>
    </lineage>
</organism>
<evidence type="ECO:0000256" key="1">
    <source>
        <dbReference type="ARBA" id="ARBA00004123"/>
    </source>
</evidence>
<dbReference type="SMART" id="SM00751">
    <property type="entry name" value="BSD"/>
    <property type="match status" value="2"/>
</dbReference>
<dbReference type="Gene3D" id="2.30.29.30">
    <property type="entry name" value="Pleckstrin-homology domain (PH domain)/Phosphotyrosine-binding domain (PTB)"/>
    <property type="match status" value="1"/>
</dbReference>
<keyword evidence="5" id="KW-0805">Transcription regulation</keyword>
<comment type="function">
    <text evidence="9">Component of the general transcription and DNA repair factor IIH (TFIIH) core complex, which is involved in general and transcription-coupled nucleotide excision repair (NER) of damaged DNA and, when complexed to CAK, in RNA transcription by RNA polymerase II. In NER, TFIIH acts by opening DNA around the lesion to allow the excision of the damaged oligonucleotide and its replacement by a new DNA fragment. In transcription, TFIIH has an essential role in transcription initiation. When the pre-initiation complex (PIC) has been established, TFIIH is required for promoter opening and promoter escape. Phosphorylation of the C-terminal tail (CTD) of the largest subunit of RNA polymerase II by the kinase module CAK controls the initiation of transcription.</text>
</comment>
<keyword evidence="7" id="KW-0234">DNA repair</keyword>
<evidence type="ECO:0000313" key="13">
    <source>
        <dbReference type="EMBL" id="MBY07150.1"/>
    </source>
</evidence>
<protein>
    <recommendedName>
        <fullName evidence="10">General transcription factor IIH subunit 1</fullName>
    </recommendedName>
</protein>
<feature type="domain" description="BSD" evidence="12">
    <location>
        <begin position="102"/>
        <end position="149"/>
    </location>
</feature>
<evidence type="ECO:0000256" key="11">
    <source>
        <dbReference type="SAM" id="MobiDB-lite"/>
    </source>
</evidence>
<dbReference type="CDD" id="cd13229">
    <property type="entry name" value="PH_TFIIH"/>
    <property type="match status" value="1"/>
</dbReference>
<evidence type="ECO:0000256" key="4">
    <source>
        <dbReference type="ARBA" id="ARBA00022763"/>
    </source>
</evidence>
<dbReference type="Gene3D" id="6.10.140.1200">
    <property type="match status" value="1"/>
</dbReference>
<evidence type="ECO:0000256" key="6">
    <source>
        <dbReference type="ARBA" id="ARBA00023163"/>
    </source>
</evidence>
<dbReference type="SUPFAM" id="SSF140383">
    <property type="entry name" value="BSD domain-like"/>
    <property type="match status" value="2"/>
</dbReference>
<evidence type="ECO:0000256" key="10">
    <source>
        <dbReference type="ARBA" id="ARBA00070129"/>
    </source>
</evidence>
<dbReference type="GeneID" id="135394235"/>